<proteinExistence type="predicted"/>
<dbReference type="EMBL" id="JBHSPR010000001">
    <property type="protein sequence ID" value="MFC6015188.1"/>
    <property type="molecule type" value="Genomic_DNA"/>
</dbReference>
<gene>
    <name evidence="1" type="ORF">ACFP2T_03140</name>
</gene>
<accession>A0ABW1K3Y1</accession>
<evidence type="ECO:0008006" key="3">
    <source>
        <dbReference type="Google" id="ProtNLM"/>
    </source>
</evidence>
<dbReference type="Proteomes" id="UP001596203">
    <property type="component" value="Unassembled WGS sequence"/>
</dbReference>
<keyword evidence="2" id="KW-1185">Reference proteome</keyword>
<sequence>MSGYEVVIGEIRRAAKAASDAADIVRQVKLAESVQQIGSALPSSRSASVVPTLAAAWRQQLTTWAADATTYADKLSAAADSYEASDVQAAANIRVAGTGPGMGRTRPELW</sequence>
<reference evidence="2" key="1">
    <citation type="journal article" date="2019" name="Int. J. Syst. Evol. Microbiol.">
        <title>The Global Catalogue of Microorganisms (GCM) 10K type strain sequencing project: providing services to taxonomists for standard genome sequencing and annotation.</title>
        <authorList>
            <consortium name="The Broad Institute Genomics Platform"/>
            <consortium name="The Broad Institute Genome Sequencing Center for Infectious Disease"/>
            <person name="Wu L."/>
            <person name="Ma J."/>
        </authorList>
    </citation>
    <scope>NUCLEOTIDE SEQUENCE [LARGE SCALE GENOMIC DNA]</scope>
    <source>
        <strain evidence="2">ZS-35-S2</strain>
    </source>
</reference>
<protein>
    <recommendedName>
        <fullName evidence="3">WXG100 family type VII secretion target</fullName>
    </recommendedName>
</protein>
<comment type="caution">
    <text evidence="1">The sequence shown here is derived from an EMBL/GenBank/DDBJ whole genome shotgun (WGS) entry which is preliminary data.</text>
</comment>
<evidence type="ECO:0000313" key="1">
    <source>
        <dbReference type="EMBL" id="MFC6015188.1"/>
    </source>
</evidence>
<name>A0ABW1K3Y1_9ACTN</name>
<organism evidence="1 2">
    <name type="scientific">Plantactinospora solaniradicis</name>
    <dbReference type="NCBI Taxonomy" id="1723736"/>
    <lineage>
        <taxon>Bacteria</taxon>
        <taxon>Bacillati</taxon>
        <taxon>Actinomycetota</taxon>
        <taxon>Actinomycetes</taxon>
        <taxon>Micromonosporales</taxon>
        <taxon>Micromonosporaceae</taxon>
        <taxon>Plantactinospora</taxon>
    </lineage>
</organism>
<evidence type="ECO:0000313" key="2">
    <source>
        <dbReference type="Proteomes" id="UP001596203"/>
    </source>
</evidence>
<dbReference type="RefSeq" id="WP_377416981.1">
    <property type="nucleotide sequence ID" value="NZ_JBHSPR010000001.1"/>
</dbReference>